<name>A0A927B724_9BACT</name>
<reference evidence="2" key="1">
    <citation type="submission" date="2020-09" db="EMBL/GenBank/DDBJ databases">
        <authorList>
            <person name="Kim M.K."/>
        </authorList>
    </citation>
    <scope>NUCLEOTIDE SEQUENCE</scope>
    <source>
        <strain evidence="2">BT704</strain>
    </source>
</reference>
<dbReference type="InterPro" id="IPR053824">
    <property type="entry name" value="DUF7010"/>
</dbReference>
<accession>A0A927B724</accession>
<evidence type="ECO:0000313" key="2">
    <source>
        <dbReference type="EMBL" id="MBD2756569.1"/>
    </source>
</evidence>
<evidence type="ECO:0000256" key="1">
    <source>
        <dbReference type="SAM" id="Phobius"/>
    </source>
</evidence>
<keyword evidence="1" id="KW-1133">Transmembrane helix</keyword>
<keyword evidence="1" id="KW-0812">Transmembrane</keyword>
<feature type="transmembrane region" description="Helical" evidence="1">
    <location>
        <begin position="129"/>
        <end position="147"/>
    </location>
</feature>
<gene>
    <name evidence="2" type="ORF">IC230_27025</name>
</gene>
<dbReference type="Proteomes" id="UP000653797">
    <property type="component" value="Unassembled WGS sequence"/>
</dbReference>
<dbReference type="Pfam" id="PF22765">
    <property type="entry name" value="DUF7010"/>
    <property type="match status" value="1"/>
</dbReference>
<proteinExistence type="predicted"/>
<comment type="caution">
    <text evidence="2">The sequence shown here is derived from an EMBL/GenBank/DDBJ whole genome shotgun (WGS) entry which is preliminary data.</text>
</comment>
<feature type="transmembrane region" description="Helical" evidence="1">
    <location>
        <begin position="153"/>
        <end position="176"/>
    </location>
</feature>
<organism evidence="2 3">
    <name type="scientific">Spirosoma validum</name>
    <dbReference type="NCBI Taxonomy" id="2771355"/>
    <lineage>
        <taxon>Bacteria</taxon>
        <taxon>Pseudomonadati</taxon>
        <taxon>Bacteroidota</taxon>
        <taxon>Cytophagia</taxon>
        <taxon>Cytophagales</taxon>
        <taxon>Cytophagaceae</taxon>
        <taxon>Spirosoma</taxon>
    </lineage>
</organism>
<keyword evidence="3" id="KW-1185">Reference proteome</keyword>
<feature type="transmembrane region" description="Helical" evidence="1">
    <location>
        <begin position="45"/>
        <end position="66"/>
    </location>
</feature>
<keyword evidence="1" id="KW-0472">Membrane</keyword>
<feature type="transmembrane region" description="Helical" evidence="1">
    <location>
        <begin position="78"/>
        <end position="100"/>
    </location>
</feature>
<feature type="transmembrane region" description="Helical" evidence="1">
    <location>
        <begin position="21"/>
        <end position="39"/>
    </location>
</feature>
<protein>
    <submittedName>
        <fullName evidence="2">Uncharacterized protein</fullName>
    </submittedName>
</protein>
<sequence>MDSLAAAQTDLRTNYRNGATGVFISGVVWLITAGVLYNFSTKQAIWALLIGGALIHPVSTLINKLMGLKAATNQDNPLTGLAMEGTVFMLMSIPLAYGLSLLRPEWFFQGMLLIIGGRYLTFRTLYGNKLFWVLGGLLGVSAYSLFASNTHSLVTTLTGGLIEVCFGLLLFGGFSLGETGASATP</sequence>
<dbReference type="AlphaFoldDB" id="A0A927B724"/>
<dbReference type="EMBL" id="JACXAA010000013">
    <property type="protein sequence ID" value="MBD2756569.1"/>
    <property type="molecule type" value="Genomic_DNA"/>
</dbReference>
<evidence type="ECO:0000313" key="3">
    <source>
        <dbReference type="Proteomes" id="UP000653797"/>
    </source>
</evidence>